<dbReference type="GO" id="GO:0005634">
    <property type="term" value="C:nucleus"/>
    <property type="evidence" value="ECO:0007669"/>
    <property type="project" value="UniProtKB-SubCell"/>
</dbReference>
<comment type="caution">
    <text evidence="21">The sequence shown here is derived from an EMBL/GenBank/DDBJ whole genome shotgun (WGS) entry which is preliminary data.</text>
</comment>
<keyword evidence="7" id="KW-0378">Hydrolase</keyword>
<evidence type="ECO:0000256" key="3">
    <source>
        <dbReference type="ARBA" id="ARBA00004186"/>
    </source>
</evidence>
<evidence type="ECO:0000256" key="13">
    <source>
        <dbReference type="ARBA" id="ARBA00052976"/>
    </source>
</evidence>
<keyword evidence="22" id="KW-1185">Reference proteome</keyword>
<comment type="similarity">
    <text evidence="5">Belongs to the thioesterase PaaI family.</text>
</comment>
<dbReference type="GO" id="GO:0047617">
    <property type="term" value="F:fatty acyl-CoA hydrolase activity"/>
    <property type="evidence" value="ECO:0007669"/>
    <property type="project" value="InterPro"/>
</dbReference>
<evidence type="ECO:0000256" key="5">
    <source>
        <dbReference type="ARBA" id="ARBA00008324"/>
    </source>
</evidence>
<dbReference type="GO" id="GO:0005819">
    <property type="term" value="C:spindle"/>
    <property type="evidence" value="ECO:0007669"/>
    <property type="project" value="UniProtKB-SubCell"/>
</dbReference>
<dbReference type="PANTHER" id="PTHR21660:SF1">
    <property type="entry name" value="ACYL-COENZYME A THIOESTERASE 13"/>
    <property type="match status" value="1"/>
</dbReference>
<evidence type="ECO:0000256" key="6">
    <source>
        <dbReference type="ARBA" id="ARBA00022490"/>
    </source>
</evidence>
<evidence type="ECO:0000256" key="9">
    <source>
        <dbReference type="ARBA" id="ARBA00023098"/>
    </source>
</evidence>
<sequence length="187" mass="20197">MGEKGESGGGGGLQGKGNGNGNGNGNGMNGKEEIFLDEANKWLQVLARKHFNQDNIQHMSLIGLQIVQVQRVSILFRLILRKELADRTGNCHVGAIAAIIDAAGATAVAAYTGDLKVSVDFNISYLSTVKIEEEVEIEAKMTAHRGKVSLTTVEFRRKKDGKVIALGKQWMSQVNAIPSLPVLQTRL</sequence>
<dbReference type="Proteomes" id="UP001141806">
    <property type="component" value="Unassembled WGS sequence"/>
</dbReference>
<keyword evidence="12" id="KW-0539">Nucleus</keyword>
<name>A0A9Q0GST9_9MAGN</name>
<evidence type="ECO:0000256" key="1">
    <source>
        <dbReference type="ARBA" id="ARBA00004123"/>
    </source>
</evidence>
<evidence type="ECO:0000256" key="15">
    <source>
        <dbReference type="ARBA" id="ARBA00064709"/>
    </source>
</evidence>
<dbReference type="AlphaFoldDB" id="A0A9Q0GST9"/>
<feature type="compositionally biased region" description="Gly residues" evidence="19">
    <location>
        <begin position="7"/>
        <end position="28"/>
    </location>
</feature>
<feature type="region of interest" description="Disordered" evidence="19">
    <location>
        <begin position="1"/>
        <end position="29"/>
    </location>
</feature>
<evidence type="ECO:0000256" key="10">
    <source>
        <dbReference type="ARBA" id="ARBA00023128"/>
    </source>
</evidence>
<evidence type="ECO:0000313" key="22">
    <source>
        <dbReference type="Proteomes" id="UP001141806"/>
    </source>
</evidence>
<comment type="subunit">
    <text evidence="15">Homotetramer. Interacts with PCTP.</text>
</comment>
<evidence type="ECO:0000313" key="21">
    <source>
        <dbReference type="EMBL" id="KAJ4952949.1"/>
    </source>
</evidence>
<evidence type="ECO:0000256" key="16">
    <source>
        <dbReference type="ARBA" id="ARBA00067273"/>
    </source>
</evidence>
<evidence type="ECO:0000256" key="4">
    <source>
        <dbReference type="ARBA" id="ARBA00004514"/>
    </source>
</evidence>
<feature type="domain" description="Thioesterase" evidence="20">
    <location>
        <begin position="89"/>
        <end position="163"/>
    </location>
</feature>
<dbReference type="FunFam" id="3.10.129.10:FF:000021">
    <property type="entry name" value="Acyl-coenzyme A thioesterase 13"/>
    <property type="match status" value="1"/>
</dbReference>
<dbReference type="InterPro" id="IPR029069">
    <property type="entry name" value="HotDog_dom_sf"/>
</dbReference>
<dbReference type="InterPro" id="IPR006683">
    <property type="entry name" value="Thioestr_dom"/>
</dbReference>
<dbReference type="OrthoDB" id="46529at2759"/>
<protein>
    <recommendedName>
        <fullName evidence="16">Acyl-coenzyme A thioesterase 13</fullName>
    </recommendedName>
    <alternativeName>
        <fullName evidence="17">Hotdog-fold thioesterase superfamily member 2</fullName>
    </alternativeName>
    <alternativeName>
        <fullName evidence="18">Thioesterase superfamily member 2</fullName>
    </alternativeName>
</protein>
<keyword evidence="6" id="KW-0963">Cytoplasm</keyword>
<evidence type="ECO:0000256" key="19">
    <source>
        <dbReference type="SAM" id="MobiDB-lite"/>
    </source>
</evidence>
<accession>A0A9Q0GST9</accession>
<evidence type="ECO:0000256" key="12">
    <source>
        <dbReference type="ARBA" id="ARBA00023242"/>
    </source>
</evidence>
<evidence type="ECO:0000256" key="18">
    <source>
        <dbReference type="ARBA" id="ARBA00083956"/>
    </source>
</evidence>
<dbReference type="SUPFAM" id="SSF54637">
    <property type="entry name" value="Thioesterase/thiol ester dehydrase-isomerase"/>
    <property type="match status" value="1"/>
</dbReference>
<proteinExistence type="inferred from homology"/>
<gene>
    <name evidence="21" type="ORF">NE237_029781</name>
</gene>
<dbReference type="GO" id="GO:0005829">
    <property type="term" value="C:cytosol"/>
    <property type="evidence" value="ECO:0007669"/>
    <property type="project" value="UniProtKB-SubCell"/>
</dbReference>
<comment type="function">
    <text evidence="14">Catalyzes the hydrolysis of acyl-CoAs into free fatty acids and coenzyme A (CoASH), regulating their respective intracellular levels. Has acyl-CoA thioesterase activity towards medium (C12) and long-chain (C18) fatty acyl-CoA substrates. Can also hydrolyze 3-hydroxyphenylacetyl-CoA and 3,4-dihydroxyphenylacetyl-CoA (in vitro). May play a role in controlling adaptive thermogenesis.</text>
</comment>
<evidence type="ECO:0000256" key="7">
    <source>
        <dbReference type="ARBA" id="ARBA00022801"/>
    </source>
</evidence>
<keyword evidence="10" id="KW-0496">Mitochondrion</keyword>
<dbReference type="GO" id="GO:0005739">
    <property type="term" value="C:mitochondrion"/>
    <property type="evidence" value="ECO:0007669"/>
    <property type="project" value="UniProtKB-SubCell"/>
</dbReference>
<evidence type="ECO:0000256" key="11">
    <source>
        <dbReference type="ARBA" id="ARBA00023212"/>
    </source>
</evidence>
<dbReference type="Gene3D" id="3.10.129.10">
    <property type="entry name" value="Hotdog Thioesterase"/>
    <property type="match status" value="1"/>
</dbReference>
<reference evidence="21" key="1">
    <citation type="journal article" date="2023" name="Plant J.">
        <title>The genome of the king protea, Protea cynaroides.</title>
        <authorList>
            <person name="Chang J."/>
            <person name="Duong T.A."/>
            <person name="Schoeman C."/>
            <person name="Ma X."/>
            <person name="Roodt D."/>
            <person name="Barker N."/>
            <person name="Li Z."/>
            <person name="Van de Peer Y."/>
            <person name="Mizrachi E."/>
        </authorList>
    </citation>
    <scope>NUCLEOTIDE SEQUENCE</scope>
    <source>
        <tissue evidence="21">Young leaves</tissue>
    </source>
</reference>
<comment type="subcellular location">
    <subcellularLocation>
        <location evidence="3">Cytoplasm</location>
        <location evidence="3">Cytoskeleton</location>
        <location evidence="3">Spindle</location>
    </subcellularLocation>
    <subcellularLocation>
        <location evidence="4">Cytoplasm</location>
        <location evidence="4">Cytosol</location>
    </subcellularLocation>
    <subcellularLocation>
        <location evidence="2">Mitochondrion</location>
    </subcellularLocation>
    <subcellularLocation>
        <location evidence="1">Nucleus</location>
    </subcellularLocation>
</comment>
<comment type="catalytic activity">
    <reaction evidence="13">
        <text>a fatty acyl-CoA + H2O = a fatty acid + CoA + H(+)</text>
        <dbReference type="Rhea" id="RHEA:16781"/>
        <dbReference type="ChEBI" id="CHEBI:15377"/>
        <dbReference type="ChEBI" id="CHEBI:15378"/>
        <dbReference type="ChEBI" id="CHEBI:28868"/>
        <dbReference type="ChEBI" id="CHEBI:57287"/>
        <dbReference type="ChEBI" id="CHEBI:77636"/>
    </reaction>
    <physiologicalReaction direction="left-to-right" evidence="13">
        <dbReference type="Rhea" id="RHEA:16782"/>
    </physiologicalReaction>
</comment>
<evidence type="ECO:0000259" key="20">
    <source>
        <dbReference type="Pfam" id="PF03061"/>
    </source>
</evidence>
<dbReference type="GO" id="GO:0006629">
    <property type="term" value="P:lipid metabolic process"/>
    <property type="evidence" value="ECO:0007669"/>
    <property type="project" value="UniProtKB-KW"/>
</dbReference>
<dbReference type="Pfam" id="PF03061">
    <property type="entry name" value="4HBT"/>
    <property type="match status" value="1"/>
</dbReference>
<dbReference type="PANTHER" id="PTHR21660">
    <property type="entry name" value="THIOESTERASE SUPERFAMILY MEMBER-RELATED"/>
    <property type="match status" value="1"/>
</dbReference>
<evidence type="ECO:0000256" key="8">
    <source>
        <dbReference type="ARBA" id="ARBA00022990"/>
    </source>
</evidence>
<keyword evidence="8" id="KW-0007">Acetylation</keyword>
<evidence type="ECO:0000256" key="17">
    <source>
        <dbReference type="ARBA" id="ARBA00081533"/>
    </source>
</evidence>
<dbReference type="EMBL" id="JAMYWD010000012">
    <property type="protein sequence ID" value="KAJ4952949.1"/>
    <property type="molecule type" value="Genomic_DNA"/>
</dbReference>
<keyword evidence="11" id="KW-0206">Cytoskeleton</keyword>
<evidence type="ECO:0000256" key="14">
    <source>
        <dbReference type="ARBA" id="ARBA00058205"/>
    </source>
</evidence>
<organism evidence="21 22">
    <name type="scientific">Protea cynaroides</name>
    <dbReference type="NCBI Taxonomy" id="273540"/>
    <lineage>
        <taxon>Eukaryota</taxon>
        <taxon>Viridiplantae</taxon>
        <taxon>Streptophyta</taxon>
        <taxon>Embryophyta</taxon>
        <taxon>Tracheophyta</taxon>
        <taxon>Spermatophyta</taxon>
        <taxon>Magnoliopsida</taxon>
        <taxon>Proteales</taxon>
        <taxon>Proteaceae</taxon>
        <taxon>Protea</taxon>
    </lineage>
</organism>
<evidence type="ECO:0000256" key="2">
    <source>
        <dbReference type="ARBA" id="ARBA00004173"/>
    </source>
</evidence>
<dbReference type="InterPro" id="IPR039298">
    <property type="entry name" value="ACOT13"/>
</dbReference>
<keyword evidence="9" id="KW-0443">Lipid metabolism</keyword>